<dbReference type="GO" id="GO:0008270">
    <property type="term" value="F:zinc ion binding"/>
    <property type="evidence" value="ECO:0007669"/>
    <property type="project" value="UniProtKB-KW"/>
</dbReference>
<evidence type="ECO:0000256" key="3">
    <source>
        <dbReference type="ARBA" id="ARBA00009730"/>
    </source>
</evidence>
<dbReference type="AlphaFoldDB" id="A0A1E5R1K3"/>
<feature type="region of interest" description="Disordered" evidence="11">
    <location>
        <begin position="84"/>
        <end position="200"/>
    </location>
</feature>
<evidence type="ECO:0000256" key="6">
    <source>
        <dbReference type="ARBA" id="ARBA00022833"/>
    </source>
</evidence>
<keyword evidence="12" id="KW-0251">Elongation factor</keyword>
<reference evidence="13" key="1">
    <citation type="journal article" date="2016" name="Genome Announc.">
        <title>Genome sequences of three species of Hanseniaspora isolated from spontaneous wine fermentations.</title>
        <authorList>
            <person name="Sternes P.R."/>
            <person name="Lee D."/>
            <person name="Kutyna D.R."/>
            <person name="Borneman A.R."/>
        </authorList>
    </citation>
    <scope>NUCLEOTIDE SEQUENCE [LARGE SCALE GENOMIC DNA]</scope>
    <source>
        <strain evidence="13">AWRI3579</strain>
    </source>
</reference>
<evidence type="ECO:0000313" key="13">
    <source>
        <dbReference type="Proteomes" id="UP000095728"/>
    </source>
</evidence>
<comment type="subcellular location">
    <subcellularLocation>
        <location evidence="2 10">Nucleus</location>
    </subcellularLocation>
</comment>
<dbReference type="GO" id="GO:0000993">
    <property type="term" value="F:RNA polymerase II complex binding"/>
    <property type="evidence" value="ECO:0007669"/>
    <property type="project" value="TreeGrafter"/>
</dbReference>
<dbReference type="EMBL" id="LPNM01000011">
    <property type="protein sequence ID" value="OEJ80788.1"/>
    <property type="molecule type" value="Genomic_DNA"/>
</dbReference>
<proteinExistence type="inferred from homology"/>
<dbReference type="STRING" id="56408.A0A1E5R1K3"/>
<name>A0A1E5R1K3_9ASCO</name>
<dbReference type="FunFam" id="2.20.25.190:FF:000001">
    <property type="entry name" value="Transcription elongation factor 1 homolog"/>
    <property type="match status" value="1"/>
</dbReference>
<feature type="compositionally biased region" description="Acidic residues" evidence="11">
    <location>
        <begin position="96"/>
        <end position="120"/>
    </location>
</feature>
<keyword evidence="5 10" id="KW-0863">Zinc-finger</keyword>
<evidence type="ECO:0000256" key="11">
    <source>
        <dbReference type="SAM" id="MobiDB-lite"/>
    </source>
</evidence>
<dbReference type="Pfam" id="PF05129">
    <property type="entry name" value="Zn_ribbon_Elf1"/>
    <property type="match status" value="1"/>
</dbReference>
<feature type="compositionally biased region" description="Acidic residues" evidence="11">
    <location>
        <begin position="133"/>
        <end position="142"/>
    </location>
</feature>
<dbReference type="SUPFAM" id="SSF57783">
    <property type="entry name" value="Zinc beta-ribbon"/>
    <property type="match status" value="1"/>
</dbReference>
<dbReference type="InterPro" id="IPR038567">
    <property type="entry name" value="T_Elf1_sf"/>
</dbReference>
<evidence type="ECO:0000256" key="10">
    <source>
        <dbReference type="RuleBase" id="RU364033"/>
    </source>
</evidence>
<dbReference type="GO" id="GO:0008023">
    <property type="term" value="C:transcription elongation factor complex"/>
    <property type="evidence" value="ECO:0007669"/>
    <property type="project" value="TreeGrafter"/>
</dbReference>
<gene>
    <name evidence="12" type="ORF">AWRI3579_g3869</name>
</gene>
<keyword evidence="12" id="KW-0648">Protein biosynthesis</keyword>
<dbReference type="GO" id="GO:0006368">
    <property type="term" value="P:transcription elongation by RNA polymerase II"/>
    <property type="evidence" value="ECO:0007669"/>
    <property type="project" value="TreeGrafter"/>
</dbReference>
<feature type="compositionally biased region" description="Acidic residues" evidence="11">
    <location>
        <begin position="165"/>
        <end position="183"/>
    </location>
</feature>
<comment type="similarity">
    <text evidence="3 10">Belongs to the ELOF1 family.</text>
</comment>
<evidence type="ECO:0000256" key="4">
    <source>
        <dbReference type="ARBA" id="ARBA00022723"/>
    </source>
</evidence>
<dbReference type="GO" id="GO:0003746">
    <property type="term" value="F:translation elongation factor activity"/>
    <property type="evidence" value="ECO:0007669"/>
    <property type="project" value="UniProtKB-KW"/>
</dbReference>
<dbReference type="InParanoid" id="A0A1E5R1K3"/>
<comment type="caution">
    <text evidence="12">The sequence shown here is derived from an EMBL/GenBank/DDBJ whole genome shotgun (WGS) entry which is preliminary data.</text>
</comment>
<evidence type="ECO:0000256" key="7">
    <source>
        <dbReference type="ARBA" id="ARBA00023015"/>
    </source>
</evidence>
<evidence type="ECO:0000256" key="2">
    <source>
        <dbReference type="ARBA" id="ARBA00004123"/>
    </source>
</evidence>
<keyword evidence="13" id="KW-1185">Reference proteome</keyword>
<keyword evidence="6 10" id="KW-0862">Zinc</keyword>
<dbReference type="PANTHER" id="PTHR20934">
    <property type="entry name" value="TRANSCRIPTION ELONGATION FACTOR 1 HOMOLOG"/>
    <property type="match status" value="1"/>
</dbReference>
<dbReference type="Gene3D" id="2.20.25.190">
    <property type="match status" value="1"/>
</dbReference>
<keyword evidence="8 10" id="KW-0804">Transcription</keyword>
<keyword evidence="4 10" id="KW-0479">Metal-binding</keyword>
<organism evidence="12 13">
    <name type="scientific">Hanseniaspora osmophila</name>
    <dbReference type="NCBI Taxonomy" id="56408"/>
    <lineage>
        <taxon>Eukaryota</taxon>
        <taxon>Fungi</taxon>
        <taxon>Dikarya</taxon>
        <taxon>Ascomycota</taxon>
        <taxon>Saccharomycotina</taxon>
        <taxon>Saccharomycetes</taxon>
        <taxon>Saccharomycodales</taxon>
        <taxon>Saccharomycodaceae</taxon>
        <taxon>Hanseniaspora</taxon>
    </lineage>
</organism>
<dbReference type="InterPro" id="IPR007808">
    <property type="entry name" value="Elf1"/>
</dbReference>
<evidence type="ECO:0000313" key="12">
    <source>
        <dbReference type="EMBL" id="OEJ80788.1"/>
    </source>
</evidence>
<accession>A0A1E5R1K3</accession>
<evidence type="ECO:0000256" key="5">
    <source>
        <dbReference type="ARBA" id="ARBA00022771"/>
    </source>
</evidence>
<sequence length="200" mass="22685">MGKRKSSRKPVKKVVAKLDSSFNCLFCNHNNSITCNLDKKILVGSLRCKICGTKFQTKINVLSQPVDVYSDWFDAVEEVNSKDNRKSYGASHNGVSDDEGSSSDYESSSEENSDSDDDDLRETKKTRRHQIIEEEEDDDNDEREYADKGDEDEQERSKSPQGENGDGDGDDDDDDDEDSDEDFSEKISSRRRIQPDSDEE</sequence>
<keyword evidence="7 10" id="KW-0805">Transcription regulation</keyword>
<comment type="function">
    <text evidence="1 10">Transcription elongation factor implicated in the maintenance of proper chromatin structure in actively transcribed regions.</text>
</comment>
<protein>
    <recommendedName>
        <fullName evidence="10">Transcription elongation factor 1 homolog</fullName>
    </recommendedName>
</protein>
<keyword evidence="9 10" id="KW-0539">Nucleus</keyword>
<dbReference type="Proteomes" id="UP000095728">
    <property type="component" value="Unassembled WGS sequence"/>
</dbReference>
<dbReference type="PANTHER" id="PTHR20934:SF0">
    <property type="entry name" value="TRANSCRIPTION ELONGATION FACTOR 1 HOMOLOG"/>
    <property type="match status" value="1"/>
</dbReference>
<dbReference type="OrthoDB" id="3973319at2759"/>
<evidence type="ECO:0000256" key="8">
    <source>
        <dbReference type="ARBA" id="ARBA00023163"/>
    </source>
</evidence>
<evidence type="ECO:0000256" key="9">
    <source>
        <dbReference type="ARBA" id="ARBA00023242"/>
    </source>
</evidence>
<evidence type="ECO:0000256" key="1">
    <source>
        <dbReference type="ARBA" id="ARBA00003357"/>
    </source>
</evidence>